<dbReference type="GO" id="GO:0015159">
    <property type="term" value="F:polysaccharide transmembrane transporter activity"/>
    <property type="evidence" value="ECO:0007669"/>
    <property type="project" value="InterPro"/>
</dbReference>
<dbReference type="Pfam" id="PF22461">
    <property type="entry name" value="SLBB_2"/>
    <property type="match status" value="1"/>
</dbReference>
<feature type="domain" description="SLBB" evidence="17">
    <location>
        <begin position="104"/>
        <end position="180"/>
    </location>
</feature>
<dbReference type="InterPro" id="IPR003715">
    <property type="entry name" value="Poly_export_N"/>
</dbReference>
<sequence length="181" mass="19399">MLRSLLPVLCVLVVLPSVTNADEKSAAYLLNPGDVLSVSVWREDTLKSEVQVLPDGSITFPLVGRVKVAGLDSTAVEKDIAQKLEKFLPDPIVSVVITNPKGNLVYVQGKVLKPGPLQLAGPTDVLQILSQAGGLDKFADKKGIKILRDNKVLPVHYSDLIDGSDMSTNHKLQVGDTLVVP</sequence>
<dbReference type="RefSeq" id="WP_140669297.1">
    <property type="nucleotide sequence ID" value="NZ_RCZE01000010.1"/>
</dbReference>
<keyword evidence="7 15" id="KW-0732">Signal</keyword>
<keyword evidence="10" id="KW-0626">Porin</keyword>
<comment type="similarity">
    <text evidence="2">Belongs to the BexD/CtrA/VexA family.</text>
</comment>
<evidence type="ECO:0000313" key="19">
    <source>
        <dbReference type="Proteomes" id="UP000317933"/>
    </source>
</evidence>
<keyword evidence="14" id="KW-0449">Lipoprotein</keyword>
<dbReference type="EMBL" id="RCZE01000010">
    <property type="protein sequence ID" value="TPG75398.1"/>
    <property type="molecule type" value="Genomic_DNA"/>
</dbReference>
<feature type="chain" id="PRO_5021404136" evidence="15">
    <location>
        <begin position="22"/>
        <end position="181"/>
    </location>
</feature>
<proteinExistence type="inferred from homology"/>
<dbReference type="PANTHER" id="PTHR33619:SF3">
    <property type="entry name" value="POLYSACCHARIDE EXPORT PROTEIN GFCE-RELATED"/>
    <property type="match status" value="1"/>
</dbReference>
<keyword evidence="11" id="KW-0472">Membrane</keyword>
<evidence type="ECO:0000259" key="16">
    <source>
        <dbReference type="Pfam" id="PF02563"/>
    </source>
</evidence>
<dbReference type="GO" id="GO:0015288">
    <property type="term" value="F:porin activity"/>
    <property type="evidence" value="ECO:0007669"/>
    <property type="project" value="UniProtKB-KW"/>
</dbReference>
<feature type="signal peptide" evidence="15">
    <location>
        <begin position="1"/>
        <end position="21"/>
    </location>
</feature>
<evidence type="ECO:0000256" key="6">
    <source>
        <dbReference type="ARBA" id="ARBA00022692"/>
    </source>
</evidence>
<evidence type="ECO:0000256" key="8">
    <source>
        <dbReference type="ARBA" id="ARBA00023047"/>
    </source>
</evidence>
<evidence type="ECO:0000259" key="17">
    <source>
        <dbReference type="Pfam" id="PF22461"/>
    </source>
</evidence>
<evidence type="ECO:0000256" key="10">
    <source>
        <dbReference type="ARBA" id="ARBA00023114"/>
    </source>
</evidence>
<name>A0A502HQD7_9PSED</name>
<protein>
    <submittedName>
        <fullName evidence="18">Sugar ABC transporter substrate-binding protein</fullName>
    </submittedName>
</protein>
<evidence type="ECO:0000256" key="9">
    <source>
        <dbReference type="ARBA" id="ARBA00023065"/>
    </source>
</evidence>
<feature type="domain" description="Polysaccharide export protein N-terminal" evidence="16">
    <location>
        <begin position="24"/>
        <end position="97"/>
    </location>
</feature>
<comment type="subcellular location">
    <subcellularLocation>
        <location evidence="1">Cell outer membrane</location>
        <topology evidence="1">Multi-pass membrane protein</topology>
    </subcellularLocation>
</comment>
<keyword evidence="6" id="KW-0812">Transmembrane</keyword>
<dbReference type="GO" id="GO:0046930">
    <property type="term" value="C:pore complex"/>
    <property type="evidence" value="ECO:0007669"/>
    <property type="project" value="UniProtKB-KW"/>
</dbReference>
<dbReference type="InterPro" id="IPR049712">
    <property type="entry name" value="Poly_export"/>
</dbReference>
<keyword evidence="13" id="KW-0998">Cell outer membrane</keyword>
<keyword evidence="5" id="KW-0762">Sugar transport</keyword>
<organism evidence="18 19">
    <name type="scientific">Pseudomonas arsenicoxydans</name>
    <dbReference type="NCBI Taxonomy" id="702115"/>
    <lineage>
        <taxon>Bacteria</taxon>
        <taxon>Pseudomonadati</taxon>
        <taxon>Pseudomonadota</taxon>
        <taxon>Gammaproteobacteria</taxon>
        <taxon>Pseudomonadales</taxon>
        <taxon>Pseudomonadaceae</taxon>
        <taxon>Pseudomonas</taxon>
    </lineage>
</organism>
<dbReference type="Gene3D" id="3.30.1950.10">
    <property type="entry name" value="wza like domain"/>
    <property type="match status" value="1"/>
</dbReference>
<gene>
    <name evidence="18" type="ORF">EAH78_21330</name>
</gene>
<evidence type="ECO:0000256" key="1">
    <source>
        <dbReference type="ARBA" id="ARBA00004571"/>
    </source>
</evidence>
<keyword evidence="8" id="KW-0625">Polysaccharide transport</keyword>
<keyword evidence="3" id="KW-0813">Transport</keyword>
<evidence type="ECO:0000313" key="18">
    <source>
        <dbReference type="EMBL" id="TPG75398.1"/>
    </source>
</evidence>
<keyword evidence="9" id="KW-0406">Ion transport</keyword>
<dbReference type="Gene3D" id="3.10.560.10">
    <property type="entry name" value="Outer membrane lipoprotein wza domain like"/>
    <property type="match status" value="1"/>
</dbReference>
<evidence type="ECO:0000256" key="2">
    <source>
        <dbReference type="ARBA" id="ARBA00009450"/>
    </source>
</evidence>
<keyword evidence="12" id="KW-0564">Palmitate</keyword>
<dbReference type="Proteomes" id="UP000317933">
    <property type="component" value="Unassembled WGS sequence"/>
</dbReference>
<evidence type="ECO:0000256" key="3">
    <source>
        <dbReference type="ARBA" id="ARBA00022448"/>
    </source>
</evidence>
<evidence type="ECO:0000256" key="13">
    <source>
        <dbReference type="ARBA" id="ARBA00023237"/>
    </source>
</evidence>
<evidence type="ECO:0000256" key="11">
    <source>
        <dbReference type="ARBA" id="ARBA00023136"/>
    </source>
</evidence>
<reference evidence="18 19" key="1">
    <citation type="journal article" date="2019" name="Environ. Microbiol.">
        <title>Species interactions and distinct microbial communities in high Arctic permafrost affected cryosols are associated with the CH4 and CO2 gas fluxes.</title>
        <authorList>
            <person name="Altshuler I."/>
            <person name="Hamel J."/>
            <person name="Turney S."/>
            <person name="Magnuson E."/>
            <person name="Levesque R."/>
            <person name="Greer C."/>
            <person name="Whyte L.G."/>
        </authorList>
    </citation>
    <scope>NUCLEOTIDE SEQUENCE [LARGE SCALE GENOMIC DNA]</scope>
    <source>
        <strain evidence="18 19">E3</strain>
    </source>
</reference>
<evidence type="ECO:0000256" key="7">
    <source>
        <dbReference type="ARBA" id="ARBA00022729"/>
    </source>
</evidence>
<dbReference type="PANTHER" id="PTHR33619">
    <property type="entry name" value="POLYSACCHARIDE EXPORT PROTEIN GFCE-RELATED"/>
    <property type="match status" value="1"/>
</dbReference>
<evidence type="ECO:0000256" key="14">
    <source>
        <dbReference type="ARBA" id="ARBA00023288"/>
    </source>
</evidence>
<comment type="caution">
    <text evidence="18">The sequence shown here is derived from an EMBL/GenBank/DDBJ whole genome shotgun (WGS) entry which is preliminary data.</text>
</comment>
<accession>A0A502HQD7</accession>
<dbReference type="GO" id="GO:0009279">
    <property type="term" value="C:cell outer membrane"/>
    <property type="evidence" value="ECO:0007669"/>
    <property type="project" value="UniProtKB-SubCell"/>
</dbReference>
<dbReference type="GO" id="GO:0006811">
    <property type="term" value="P:monoatomic ion transport"/>
    <property type="evidence" value="ECO:0007669"/>
    <property type="project" value="UniProtKB-KW"/>
</dbReference>
<evidence type="ECO:0000256" key="5">
    <source>
        <dbReference type="ARBA" id="ARBA00022597"/>
    </source>
</evidence>
<keyword evidence="4" id="KW-1134">Transmembrane beta strand</keyword>
<evidence type="ECO:0000256" key="15">
    <source>
        <dbReference type="SAM" id="SignalP"/>
    </source>
</evidence>
<dbReference type="Pfam" id="PF02563">
    <property type="entry name" value="Poly_export"/>
    <property type="match status" value="1"/>
</dbReference>
<evidence type="ECO:0000256" key="4">
    <source>
        <dbReference type="ARBA" id="ARBA00022452"/>
    </source>
</evidence>
<evidence type="ECO:0000256" key="12">
    <source>
        <dbReference type="ARBA" id="ARBA00023139"/>
    </source>
</evidence>
<dbReference type="InterPro" id="IPR054765">
    <property type="entry name" value="SLBB_dom"/>
</dbReference>
<dbReference type="AlphaFoldDB" id="A0A502HQD7"/>